<evidence type="ECO:0000259" key="7">
    <source>
        <dbReference type="PROSITE" id="PS51380"/>
    </source>
</evidence>
<dbReference type="Pfam" id="PF03124">
    <property type="entry name" value="EXS"/>
    <property type="match status" value="1"/>
</dbReference>
<keyword evidence="2 6" id="KW-0812">Transmembrane</keyword>
<dbReference type="AlphaFoldDB" id="A0A9K3KDL6"/>
<dbReference type="GO" id="GO:0016020">
    <property type="term" value="C:membrane"/>
    <property type="evidence" value="ECO:0007669"/>
    <property type="project" value="UniProtKB-SubCell"/>
</dbReference>
<dbReference type="PROSITE" id="PS51380">
    <property type="entry name" value="EXS"/>
    <property type="match status" value="1"/>
</dbReference>
<proteinExistence type="predicted"/>
<organism evidence="8 9">
    <name type="scientific">Nitzschia inconspicua</name>
    <dbReference type="NCBI Taxonomy" id="303405"/>
    <lineage>
        <taxon>Eukaryota</taxon>
        <taxon>Sar</taxon>
        <taxon>Stramenopiles</taxon>
        <taxon>Ochrophyta</taxon>
        <taxon>Bacillariophyta</taxon>
        <taxon>Bacillariophyceae</taxon>
        <taxon>Bacillariophycidae</taxon>
        <taxon>Bacillariales</taxon>
        <taxon>Bacillariaceae</taxon>
        <taxon>Nitzschia</taxon>
    </lineage>
</organism>
<feature type="compositionally biased region" description="Basic and acidic residues" evidence="5">
    <location>
        <begin position="541"/>
        <end position="552"/>
    </location>
</feature>
<keyword evidence="9" id="KW-1185">Reference proteome</keyword>
<dbReference type="EMBL" id="JAGRRH010000026">
    <property type="protein sequence ID" value="KAG7341466.1"/>
    <property type="molecule type" value="Genomic_DNA"/>
</dbReference>
<comment type="caution">
    <text evidence="8">The sequence shown here is derived from an EMBL/GenBank/DDBJ whole genome shotgun (WGS) entry which is preliminary data.</text>
</comment>
<dbReference type="PANTHER" id="PTHR10783">
    <property type="entry name" value="XENOTROPIC AND POLYTROPIC RETROVIRUS RECEPTOR 1-RELATED"/>
    <property type="match status" value="1"/>
</dbReference>
<evidence type="ECO:0000313" key="8">
    <source>
        <dbReference type="EMBL" id="KAG7341466.1"/>
    </source>
</evidence>
<evidence type="ECO:0000256" key="3">
    <source>
        <dbReference type="ARBA" id="ARBA00022989"/>
    </source>
</evidence>
<keyword evidence="4 6" id="KW-0472">Membrane</keyword>
<dbReference type="PANTHER" id="PTHR10783:SF46">
    <property type="entry name" value="PROTEIN ERD1 HOMOLOG 2"/>
    <property type="match status" value="1"/>
</dbReference>
<name>A0A9K3KDL6_9STRA</name>
<feature type="compositionally biased region" description="Low complexity" evidence="5">
    <location>
        <begin position="142"/>
        <end position="152"/>
    </location>
</feature>
<keyword evidence="3 6" id="KW-1133">Transmembrane helix</keyword>
<feature type="transmembrane region" description="Helical" evidence="6">
    <location>
        <begin position="27"/>
        <end position="45"/>
    </location>
</feature>
<feature type="transmembrane region" description="Helical" evidence="6">
    <location>
        <begin position="210"/>
        <end position="228"/>
    </location>
</feature>
<evidence type="ECO:0000256" key="5">
    <source>
        <dbReference type="SAM" id="MobiDB-lite"/>
    </source>
</evidence>
<evidence type="ECO:0000313" key="9">
    <source>
        <dbReference type="Proteomes" id="UP000693970"/>
    </source>
</evidence>
<evidence type="ECO:0000256" key="4">
    <source>
        <dbReference type="ARBA" id="ARBA00023136"/>
    </source>
</evidence>
<feature type="domain" description="EXS" evidence="7">
    <location>
        <begin position="303"/>
        <end position="563"/>
    </location>
</feature>
<evidence type="ECO:0000256" key="1">
    <source>
        <dbReference type="ARBA" id="ARBA00004141"/>
    </source>
</evidence>
<reference evidence="8" key="2">
    <citation type="submission" date="2021-04" db="EMBL/GenBank/DDBJ databases">
        <authorList>
            <person name="Podell S."/>
        </authorList>
    </citation>
    <scope>NUCLEOTIDE SEQUENCE</scope>
    <source>
        <strain evidence="8">Hildebrandi</strain>
    </source>
</reference>
<dbReference type="InterPro" id="IPR004342">
    <property type="entry name" value="EXS_C"/>
</dbReference>
<gene>
    <name evidence="8" type="ORF">IV203_023418</name>
</gene>
<reference evidence="8" key="1">
    <citation type="journal article" date="2021" name="Sci. Rep.">
        <title>Diploid genomic architecture of Nitzschia inconspicua, an elite biomass production diatom.</title>
        <authorList>
            <person name="Oliver A."/>
            <person name="Podell S."/>
            <person name="Pinowska A."/>
            <person name="Traller J.C."/>
            <person name="Smith S.R."/>
            <person name="McClure R."/>
            <person name="Beliaev A."/>
            <person name="Bohutskyi P."/>
            <person name="Hill E.A."/>
            <person name="Rabines A."/>
            <person name="Zheng H."/>
            <person name="Allen L.Z."/>
            <person name="Kuo A."/>
            <person name="Grigoriev I.V."/>
            <person name="Allen A.E."/>
            <person name="Hazlebeck D."/>
            <person name="Allen E.E."/>
        </authorList>
    </citation>
    <scope>NUCLEOTIDE SEQUENCE</scope>
    <source>
        <strain evidence="8">Hildebrandi</strain>
    </source>
</reference>
<accession>A0A9K3KDL6</accession>
<dbReference type="OrthoDB" id="9970435at2759"/>
<feature type="region of interest" description="Disordered" evidence="5">
    <location>
        <begin position="108"/>
        <end position="157"/>
    </location>
</feature>
<feature type="region of interest" description="Disordered" evidence="5">
    <location>
        <begin position="541"/>
        <end position="568"/>
    </location>
</feature>
<protein>
    <submittedName>
        <fullName evidence="8">EXS family protein</fullName>
    </submittedName>
</protein>
<sequence length="595" mass="67253">MSSIQEVGDIFGAGKGPAQAMLRSPTILIFSVGLWGMNLFFYKLFGIDYKYVLMYDLVEMEQEENERNKKKRRKKKEKMENDDGDDIMSTDSMDLTSLMTSAAATGISLTPPKSKRKNTDPSLSSIDSTDAFKINDPEDPCKPSSAKSSPPSTNEDTTAINTATLELQQLQQEFSYGVSITWFKLVVFSIVLLCLLHFTTHFWMDHLGRSSIGAVFSFYGAVLVYIFLPLQSNEWLRRAFVITLQRSFELINPRCSCIFMNGIPRKIPFVDVFFADAMCSLSKVFFDWGMLLHQASHYPDPVPAAAHNIILPSLCAAVPYIIRARQCLIMHTVGRLQQDPKRYQHMMNAFKYSTSIFPLILSAYQKTLSDHHAAAKWDATLTFLLVINASYSLYWDIVMDWGMMQDPFKVAQTVVGCTTPFMPVSAIDNDGIMSNGSMPMQGPTSSNGGNKGHDDHLPLSPHMRNRPCYHFCLRPRLRFGLTLSALIVIADSFLRFSWLLRFVAKFPSHDAFVLCTQFLEVFRRAIWNLLRVEWENIKQKDAAAKGKEKQDPVMEEEDWDPSGGSSTVRLSNKSLIQQRINSTTTPGSVEMKSLL</sequence>
<feature type="region of interest" description="Disordered" evidence="5">
    <location>
        <begin position="62"/>
        <end position="91"/>
    </location>
</feature>
<evidence type="ECO:0000256" key="6">
    <source>
        <dbReference type="SAM" id="Phobius"/>
    </source>
</evidence>
<feature type="transmembrane region" description="Helical" evidence="6">
    <location>
        <begin position="182"/>
        <end position="204"/>
    </location>
</feature>
<evidence type="ECO:0000256" key="2">
    <source>
        <dbReference type="ARBA" id="ARBA00022692"/>
    </source>
</evidence>
<feature type="transmembrane region" description="Helical" evidence="6">
    <location>
        <begin position="479"/>
        <end position="500"/>
    </location>
</feature>
<dbReference type="Proteomes" id="UP000693970">
    <property type="component" value="Unassembled WGS sequence"/>
</dbReference>
<comment type="subcellular location">
    <subcellularLocation>
        <location evidence="1">Membrane</location>
        <topology evidence="1">Multi-pass membrane protein</topology>
    </subcellularLocation>
</comment>
<dbReference type="GO" id="GO:0005737">
    <property type="term" value="C:cytoplasm"/>
    <property type="evidence" value="ECO:0007669"/>
    <property type="project" value="TreeGrafter"/>
</dbReference>